<organism evidence="1 2">
    <name type="scientific">Chionoecetes opilio</name>
    <name type="common">Atlantic snow crab</name>
    <name type="synonym">Cancer opilio</name>
    <dbReference type="NCBI Taxonomy" id="41210"/>
    <lineage>
        <taxon>Eukaryota</taxon>
        <taxon>Metazoa</taxon>
        <taxon>Ecdysozoa</taxon>
        <taxon>Arthropoda</taxon>
        <taxon>Crustacea</taxon>
        <taxon>Multicrustacea</taxon>
        <taxon>Malacostraca</taxon>
        <taxon>Eumalacostraca</taxon>
        <taxon>Eucarida</taxon>
        <taxon>Decapoda</taxon>
        <taxon>Pleocyemata</taxon>
        <taxon>Brachyura</taxon>
        <taxon>Eubrachyura</taxon>
        <taxon>Majoidea</taxon>
        <taxon>Majidae</taxon>
        <taxon>Chionoecetes</taxon>
    </lineage>
</organism>
<dbReference type="Proteomes" id="UP000770661">
    <property type="component" value="Unassembled WGS sequence"/>
</dbReference>
<keyword evidence="2" id="KW-1185">Reference proteome</keyword>
<name>A0A8J5CWQ5_CHIOP</name>
<proteinExistence type="predicted"/>
<dbReference type="EMBL" id="JACEEZ010010525">
    <property type="protein sequence ID" value="KAG0721800.1"/>
    <property type="molecule type" value="Genomic_DNA"/>
</dbReference>
<dbReference type="OrthoDB" id="6381099at2759"/>
<protein>
    <submittedName>
        <fullName evidence="1">Uncharacterized protein</fullName>
    </submittedName>
</protein>
<comment type="caution">
    <text evidence="1">The sequence shown here is derived from an EMBL/GenBank/DDBJ whole genome shotgun (WGS) entry which is preliminary data.</text>
</comment>
<accession>A0A8J5CWQ5</accession>
<dbReference type="AlphaFoldDB" id="A0A8J5CWQ5"/>
<sequence length="77" mass="8707">MCPPCTALLVKDDNGGEPRQTQLDEDQERAPLSDAVFVASRHFTELLNCGMLTKTSVRFLPQRREGNLLRVERSMCN</sequence>
<evidence type="ECO:0000313" key="2">
    <source>
        <dbReference type="Proteomes" id="UP000770661"/>
    </source>
</evidence>
<gene>
    <name evidence="1" type="ORF">GWK47_006218</name>
</gene>
<reference evidence="1" key="1">
    <citation type="submission" date="2020-07" db="EMBL/GenBank/DDBJ databases">
        <title>The High-quality genome of the commercially important snow crab, Chionoecetes opilio.</title>
        <authorList>
            <person name="Jeong J.-H."/>
            <person name="Ryu S."/>
        </authorList>
    </citation>
    <scope>NUCLEOTIDE SEQUENCE</scope>
    <source>
        <strain evidence="1">MADBK_172401_WGS</strain>
        <tissue evidence="1">Digestive gland</tissue>
    </source>
</reference>
<evidence type="ECO:0000313" key="1">
    <source>
        <dbReference type="EMBL" id="KAG0721800.1"/>
    </source>
</evidence>